<organism evidence="7 8">
    <name type="scientific">Stackebrandtia nassauensis (strain DSM 44728 / CIP 108903 / NRRL B-16338 / NBRC 102104 / LLR-40K-21)</name>
    <dbReference type="NCBI Taxonomy" id="446470"/>
    <lineage>
        <taxon>Bacteria</taxon>
        <taxon>Bacillati</taxon>
        <taxon>Actinomycetota</taxon>
        <taxon>Actinomycetes</taxon>
        <taxon>Glycomycetales</taxon>
        <taxon>Glycomycetaceae</taxon>
        <taxon>Stackebrandtia</taxon>
    </lineage>
</organism>
<sequence length="446" mass="48912">MKRILIVGAGHVGFYVADRLSHKLRGDIRRGDVEVMVVDPQQHMTYQPFLPEAAAGHISPRHGVIPLRRALKRCRIVAGAVTRITHADKTVTVQPIVGPPRDITYDHIVVAPGSVSRTLPIPGLAECAVGFKTMGEAIFLRNHVLQRLDVAAATTDEEVRRKALSFVFIGGGFAGVEAMAELEDMCRDVIEDYEELSPDQLRWTLVEASQKILPEVGPEMGVYAVERLIKRGLDIRLNTLLKSCVDGHIVLSDGEEFDADTIVWTAGVKPHPMLTATDLPLGPKGHLLCDPTLRVHDDNGILQGAWGAGDSAQVPDLSGFTEYCAPNAQHAVRQAATLADNIRAELYGREPKQYKHKYVGSVASLGLHKGVAHVYGIKGKGLFAWFMHRSYHLLRVPGLGRKTRVVADWTLALFTKRETVQLGELHDPRKPFEEIASGKSLDGDVG</sequence>
<keyword evidence="3" id="KW-0274">FAD</keyword>
<protein>
    <submittedName>
        <fullName evidence="7">FAD-dependent pyridine nucleotide-disulfide oxidoreductase</fullName>
    </submittedName>
</protein>
<dbReference type="KEGG" id="sna:Snas_1592"/>
<keyword evidence="8" id="KW-1185">Reference proteome</keyword>
<dbReference type="HOGENOM" id="CLU_021377_7_1_11"/>
<keyword evidence="4" id="KW-0560">Oxidoreductase</keyword>
<dbReference type="Gene3D" id="3.50.50.100">
    <property type="match status" value="1"/>
</dbReference>
<dbReference type="PANTHER" id="PTHR43706:SF45">
    <property type="entry name" value="NADH DEHYDROGENASE-LIKE PROTEIN RV1812C"/>
    <property type="match status" value="1"/>
</dbReference>
<dbReference type="SUPFAM" id="SSF51905">
    <property type="entry name" value="FAD/NAD(P)-binding domain"/>
    <property type="match status" value="1"/>
</dbReference>
<evidence type="ECO:0000259" key="6">
    <source>
        <dbReference type="Pfam" id="PF07992"/>
    </source>
</evidence>
<reference evidence="7 8" key="1">
    <citation type="journal article" date="2009" name="Stand. Genomic Sci.">
        <title>Complete genome sequence of Stackebrandtia nassauensis type strain (LLR-40K-21).</title>
        <authorList>
            <person name="Munk C."/>
            <person name="Lapidus A."/>
            <person name="Copeland A."/>
            <person name="Jando M."/>
            <person name="Mayilraj S."/>
            <person name="Glavina Del Rio T."/>
            <person name="Nolan M."/>
            <person name="Chen F."/>
            <person name="Lucas S."/>
            <person name="Tice H."/>
            <person name="Cheng J.F."/>
            <person name="Han C."/>
            <person name="Detter J.C."/>
            <person name="Bruce D."/>
            <person name="Goodwin L."/>
            <person name="Chain P."/>
            <person name="Pitluck S."/>
            <person name="Goker M."/>
            <person name="Ovchinikova G."/>
            <person name="Pati A."/>
            <person name="Ivanova N."/>
            <person name="Mavromatis K."/>
            <person name="Chen A."/>
            <person name="Palaniappan K."/>
            <person name="Land M."/>
            <person name="Hauser L."/>
            <person name="Chang Y.J."/>
            <person name="Jeffries C.D."/>
            <person name="Bristow J."/>
            <person name="Eisen J.A."/>
            <person name="Markowitz V."/>
            <person name="Hugenholtz P."/>
            <person name="Kyrpides N.C."/>
            <person name="Klenk H.P."/>
        </authorList>
    </citation>
    <scope>NUCLEOTIDE SEQUENCE [LARGE SCALE GENOMIC DNA]</scope>
    <source>
        <strain evidence="8">DSM 44728 / CIP 108903 / NRRL B-16338 / NBRC 102104 / LLR-40K-21</strain>
    </source>
</reference>
<dbReference type="RefSeq" id="WP_013016866.1">
    <property type="nucleotide sequence ID" value="NC_013947.1"/>
</dbReference>
<dbReference type="InterPro" id="IPR036188">
    <property type="entry name" value="FAD/NAD-bd_sf"/>
</dbReference>
<dbReference type="InterPro" id="IPR023753">
    <property type="entry name" value="FAD/NAD-binding_dom"/>
</dbReference>
<dbReference type="eggNOG" id="COG1252">
    <property type="taxonomic scope" value="Bacteria"/>
</dbReference>
<dbReference type="STRING" id="446470.Snas_1592"/>
<keyword evidence="5" id="KW-0520">NAD</keyword>
<dbReference type="AlphaFoldDB" id="D3PWD8"/>
<dbReference type="Proteomes" id="UP000000844">
    <property type="component" value="Chromosome"/>
</dbReference>
<dbReference type="PANTHER" id="PTHR43706">
    <property type="entry name" value="NADH DEHYDROGENASE"/>
    <property type="match status" value="1"/>
</dbReference>
<keyword evidence="2" id="KW-0285">Flavoprotein</keyword>
<dbReference type="PRINTS" id="PR00368">
    <property type="entry name" value="FADPNR"/>
</dbReference>
<evidence type="ECO:0000256" key="3">
    <source>
        <dbReference type="ARBA" id="ARBA00022827"/>
    </source>
</evidence>
<dbReference type="GO" id="GO:0003954">
    <property type="term" value="F:NADH dehydrogenase activity"/>
    <property type="evidence" value="ECO:0007669"/>
    <property type="project" value="InterPro"/>
</dbReference>
<dbReference type="InterPro" id="IPR045024">
    <property type="entry name" value="NDH-2"/>
</dbReference>
<evidence type="ECO:0000256" key="5">
    <source>
        <dbReference type="ARBA" id="ARBA00023027"/>
    </source>
</evidence>
<gene>
    <name evidence="7" type="ordered locus">Snas_1592</name>
</gene>
<evidence type="ECO:0000313" key="7">
    <source>
        <dbReference type="EMBL" id="ADD41295.1"/>
    </source>
</evidence>
<feature type="domain" description="FAD/NAD(P)-binding" evidence="6">
    <location>
        <begin position="3"/>
        <end position="332"/>
    </location>
</feature>
<evidence type="ECO:0000313" key="8">
    <source>
        <dbReference type="Proteomes" id="UP000000844"/>
    </source>
</evidence>
<dbReference type="Pfam" id="PF07992">
    <property type="entry name" value="Pyr_redox_2"/>
    <property type="match status" value="1"/>
</dbReference>
<evidence type="ECO:0000256" key="1">
    <source>
        <dbReference type="ARBA" id="ARBA00005272"/>
    </source>
</evidence>
<evidence type="ECO:0000256" key="4">
    <source>
        <dbReference type="ARBA" id="ARBA00023002"/>
    </source>
</evidence>
<name>D3PWD8_STANL</name>
<evidence type="ECO:0000256" key="2">
    <source>
        <dbReference type="ARBA" id="ARBA00022630"/>
    </source>
</evidence>
<dbReference type="EMBL" id="CP001778">
    <property type="protein sequence ID" value="ADD41295.1"/>
    <property type="molecule type" value="Genomic_DNA"/>
</dbReference>
<proteinExistence type="inferred from homology"/>
<accession>D3PWD8</accession>
<comment type="similarity">
    <text evidence="1">Belongs to the NADH dehydrogenase family.</text>
</comment>